<dbReference type="PANTHER" id="PTHR30337:SF0">
    <property type="entry name" value="NUCLEASE SBCCD SUBUNIT D"/>
    <property type="match status" value="1"/>
</dbReference>
<dbReference type="InterPro" id="IPR041796">
    <property type="entry name" value="Mre11_N"/>
</dbReference>
<evidence type="ECO:0000313" key="11">
    <source>
        <dbReference type="Proteomes" id="UP000012042"/>
    </source>
</evidence>
<dbReference type="GO" id="GO:0004519">
    <property type="term" value="F:endonuclease activity"/>
    <property type="evidence" value="ECO:0007669"/>
    <property type="project" value="UniProtKB-KW"/>
</dbReference>
<dbReference type="HOGENOM" id="CLU_038045_0_1_9"/>
<dbReference type="PATRIC" id="fig|1001583.3.peg.1933"/>
<keyword evidence="7" id="KW-0235">DNA replication</keyword>
<dbReference type="CDD" id="cd00840">
    <property type="entry name" value="MPP_Mre11_N"/>
    <property type="match status" value="1"/>
</dbReference>
<comment type="function">
    <text evidence="7">SbcCD cleaves DNA hairpin structures. These structures can inhibit DNA replication and are intermediates in certain DNA recombination reactions. The complex acts as a 3'-&gt;5' double strand exonuclease that can open hairpins. It also has a 5' single-strand endonuclease activity.</text>
</comment>
<dbReference type="GO" id="GO:0006260">
    <property type="term" value="P:DNA replication"/>
    <property type="evidence" value="ECO:0007669"/>
    <property type="project" value="UniProtKB-KW"/>
</dbReference>
<comment type="similarity">
    <text evidence="1 7">Belongs to the SbcD family.</text>
</comment>
<evidence type="ECO:0000259" key="8">
    <source>
        <dbReference type="Pfam" id="PF00149"/>
    </source>
</evidence>
<accession>M5AGP3</accession>
<dbReference type="KEGG" id="lbk:LVISKB_1945"/>
<comment type="subunit">
    <text evidence="2 7">Heterodimer of SbcC and SbcD.</text>
</comment>
<dbReference type="AlphaFoldDB" id="M5AGP3"/>
<keyword evidence="4 7" id="KW-0540">Nuclease</keyword>
<dbReference type="Pfam" id="PF12320">
    <property type="entry name" value="SbcD_C"/>
    <property type="match status" value="1"/>
</dbReference>
<evidence type="ECO:0000256" key="1">
    <source>
        <dbReference type="ARBA" id="ARBA00010555"/>
    </source>
</evidence>
<keyword evidence="5 7" id="KW-0378">Hydrolase</keyword>
<dbReference type="Gene3D" id="3.60.21.10">
    <property type="match status" value="1"/>
</dbReference>
<dbReference type="GO" id="GO:0008408">
    <property type="term" value="F:3'-5' exonuclease activity"/>
    <property type="evidence" value="ECO:0007669"/>
    <property type="project" value="InterPro"/>
</dbReference>
<feature type="domain" description="Nuclease SbcCD subunit D C-terminal" evidence="9">
    <location>
        <begin position="274"/>
        <end position="363"/>
    </location>
</feature>
<feature type="domain" description="Calcineurin-like phosphoesterase" evidence="8">
    <location>
        <begin position="12"/>
        <end position="224"/>
    </location>
</feature>
<evidence type="ECO:0000256" key="5">
    <source>
        <dbReference type="ARBA" id="ARBA00022801"/>
    </source>
</evidence>
<evidence type="ECO:0000259" key="9">
    <source>
        <dbReference type="Pfam" id="PF12320"/>
    </source>
</evidence>
<dbReference type="InterPro" id="IPR050535">
    <property type="entry name" value="DNA_Repair-Maintenance_Comp"/>
</dbReference>
<keyword evidence="7" id="KW-0255">Endonuclease</keyword>
<reference evidence="10 11" key="1">
    <citation type="journal article" date="2013" name="PLoS ONE">
        <title>Genomic Analysis by Deep Sequencing of the Probiotic Lactobacillus brevis KB290 Harboring Nine Plasmids Reveals Genomic Stability.</title>
        <authorList>
            <person name="Fukao M."/>
            <person name="Oshima K."/>
            <person name="Morita H."/>
            <person name="Toh H."/>
            <person name="Suda W."/>
            <person name="Kim S.W."/>
            <person name="Suzuki S."/>
            <person name="Yakabe T."/>
            <person name="Hattori M."/>
            <person name="Yajima N."/>
        </authorList>
    </citation>
    <scope>NUCLEOTIDE SEQUENCE [LARGE SCALE GENOMIC DNA]</scope>
    <source>
        <strain evidence="10 11">KB290</strain>
    </source>
</reference>
<dbReference type="EMBL" id="AP012167">
    <property type="protein sequence ID" value="BAN07580.1"/>
    <property type="molecule type" value="Genomic_DNA"/>
</dbReference>
<name>M5AGP3_LEVBR</name>
<gene>
    <name evidence="7" type="primary">sbcD</name>
    <name evidence="10" type="ORF">LVISKB_1945</name>
</gene>
<dbReference type="SUPFAM" id="SSF56300">
    <property type="entry name" value="Metallo-dependent phosphatases"/>
    <property type="match status" value="1"/>
</dbReference>
<dbReference type="InterPro" id="IPR026843">
    <property type="entry name" value="SbcD_C"/>
</dbReference>
<dbReference type="InterPro" id="IPR029052">
    <property type="entry name" value="Metallo-depent_PP-like"/>
</dbReference>
<dbReference type="NCBIfam" id="TIGR00619">
    <property type="entry name" value="sbcd"/>
    <property type="match status" value="1"/>
</dbReference>
<dbReference type="Pfam" id="PF00149">
    <property type="entry name" value="Metallophos"/>
    <property type="match status" value="1"/>
</dbReference>
<dbReference type="InterPro" id="IPR004593">
    <property type="entry name" value="SbcD"/>
</dbReference>
<keyword evidence="7" id="KW-0233">DNA recombination</keyword>
<keyword evidence="6 7" id="KW-0269">Exonuclease</keyword>
<evidence type="ECO:0000256" key="3">
    <source>
        <dbReference type="ARBA" id="ARBA00013365"/>
    </source>
</evidence>
<evidence type="ECO:0000256" key="7">
    <source>
        <dbReference type="RuleBase" id="RU363069"/>
    </source>
</evidence>
<evidence type="ECO:0000313" key="10">
    <source>
        <dbReference type="EMBL" id="BAN07580.1"/>
    </source>
</evidence>
<protein>
    <recommendedName>
        <fullName evidence="3 7">Nuclease SbcCD subunit D</fullName>
    </recommendedName>
</protein>
<dbReference type="PANTHER" id="PTHR30337">
    <property type="entry name" value="COMPONENT OF ATP-DEPENDENT DSDNA EXONUCLEASE"/>
    <property type="match status" value="1"/>
</dbReference>
<dbReference type="GO" id="GO:0006310">
    <property type="term" value="P:DNA recombination"/>
    <property type="evidence" value="ECO:0007669"/>
    <property type="project" value="UniProtKB-KW"/>
</dbReference>
<dbReference type="Proteomes" id="UP000012042">
    <property type="component" value="Chromosome"/>
</dbReference>
<evidence type="ECO:0000256" key="2">
    <source>
        <dbReference type="ARBA" id="ARBA00011322"/>
    </source>
</evidence>
<dbReference type="InterPro" id="IPR004843">
    <property type="entry name" value="Calcineurin-like_PHP"/>
</dbReference>
<proteinExistence type="inferred from homology"/>
<evidence type="ECO:0000256" key="6">
    <source>
        <dbReference type="ARBA" id="ARBA00022839"/>
    </source>
</evidence>
<sequence>MGTREPIGGNGMRFLHTADWHIGKKLHGYSLLDEQRDAYEQIKKIAEKEQVDAVVIAGDLYDRALPSEAAVGTLNAMLVDLNRQQHFPVLAISGNHDSATRLGYGQEWFASTNFFMRTRLAAALKPVTLADTQFFLLPYFEPIQARQLFEDDQIRTVNQAMERLVKAMQANFAPDKKHVLVAHFFAAGGRHSDSETLVQVGGLNAVPTELLAPFDYVALGHLHRKEALQQVPTMKYSGSPLKFSTSEAEDTKGVWLIDTDTTPVTVTFKPLKPLHDLIVLTDNFAHLMDPERHYSVTRDDFIAIALTDTTPITNVMQRLKTRFPKIIELNRTKQLTVTPVDLNIQQVQRDPLALMTTFFEQMTQHPLTIAQEKWARETLQAAQKEDAQ</sequence>
<organism evidence="10 11">
    <name type="scientific">Levilactobacillus brevis KB290</name>
    <dbReference type="NCBI Taxonomy" id="1001583"/>
    <lineage>
        <taxon>Bacteria</taxon>
        <taxon>Bacillati</taxon>
        <taxon>Bacillota</taxon>
        <taxon>Bacilli</taxon>
        <taxon>Lactobacillales</taxon>
        <taxon>Lactobacillaceae</taxon>
        <taxon>Levilactobacillus</taxon>
    </lineage>
</organism>
<evidence type="ECO:0000256" key="4">
    <source>
        <dbReference type="ARBA" id="ARBA00022722"/>
    </source>
</evidence>